<accession>A0ABQ9HW76</accession>
<organism evidence="1 2">
    <name type="scientific">Dryococelus australis</name>
    <dbReference type="NCBI Taxonomy" id="614101"/>
    <lineage>
        <taxon>Eukaryota</taxon>
        <taxon>Metazoa</taxon>
        <taxon>Ecdysozoa</taxon>
        <taxon>Arthropoda</taxon>
        <taxon>Hexapoda</taxon>
        <taxon>Insecta</taxon>
        <taxon>Pterygota</taxon>
        <taxon>Neoptera</taxon>
        <taxon>Polyneoptera</taxon>
        <taxon>Phasmatodea</taxon>
        <taxon>Verophasmatodea</taxon>
        <taxon>Anareolatae</taxon>
        <taxon>Phasmatidae</taxon>
        <taxon>Eurycanthinae</taxon>
        <taxon>Dryococelus</taxon>
    </lineage>
</organism>
<sequence>MFVDPQYLNLAMKIEFYEIPTTEQLTDKLSGKKYFLESSDLCAFFTPWRCYKFLQLACVMLRLPENFQDLNERVFEDIAGGVLYFGNIFLLVKHDQIIAQVLQETRISNLTQSNFNTMYQSSASMYFNK</sequence>
<dbReference type="Proteomes" id="UP001159363">
    <property type="component" value="Chromosome 3"/>
</dbReference>
<evidence type="ECO:0000313" key="1">
    <source>
        <dbReference type="EMBL" id="KAJ8888630.1"/>
    </source>
</evidence>
<dbReference type="Gene3D" id="3.30.70.270">
    <property type="match status" value="1"/>
</dbReference>
<name>A0ABQ9HW76_9NEOP</name>
<protein>
    <submittedName>
        <fullName evidence="1">Uncharacterized protein</fullName>
    </submittedName>
</protein>
<proteinExistence type="predicted"/>
<dbReference type="InterPro" id="IPR043128">
    <property type="entry name" value="Rev_trsase/Diguanyl_cyclase"/>
</dbReference>
<gene>
    <name evidence="1" type="ORF">PR048_008122</name>
</gene>
<dbReference type="InterPro" id="IPR043502">
    <property type="entry name" value="DNA/RNA_pol_sf"/>
</dbReference>
<comment type="caution">
    <text evidence="1">The sequence shown here is derived from an EMBL/GenBank/DDBJ whole genome shotgun (WGS) entry which is preliminary data.</text>
</comment>
<dbReference type="EMBL" id="JARBHB010000003">
    <property type="protein sequence ID" value="KAJ8888630.1"/>
    <property type="molecule type" value="Genomic_DNA"/>
</dbReference>
<evidence type="ECO:0000313" key="2">
    <source>
        <dbReference type="Proteomes" id="UP001159363"/>
    </source>
</evidence>
<keyword evidence="2" id="KW-1185">Reference proteome</keyword>
<reference evidence="1 2" key="1">
    <citation type="submission" date="2023-02" db="EMBL/GenBank/DDBJ databases">
        <title>LHISI_Scaffold_Assembly.</title>
        <authorList>
            <person name="Stuart O.P."/>
            <person name="Cleave R."/>
            <person name="Magrath M.J.L."/>
            <person name="Mikheyev A.S."/>
        </authorList>
    </citation>
    <scope>NUCLEOTIDE SEQUENCE [LARGE SCALE GENOMIC DNA]</scope>
    <source>
        <strain evidence="1">Daus_M_001</strain>
        <tissue evidence="1">Leg muscle</tissue>
    </source>
</reference>
<dbReference type="SUPFAM" id="SSF56672">
    <property type="entry name" value="DNA/RNA polymerases"/>
    <property type="match status" value="1"/>
</dbReference>